<dbReference type="PANTHER" id="PTHR43632:SF1">
    <property type="entry name" value="PERMEASE COMPONENT OF TUNGSTATE ABC TRANSPORTER"/>
    <property type="match status" value="1"/>
</dbReference>
<feature type="transmembrane region" description="Helical" evidence="5">
    <location>
        <begin position="186"/>
        <end position="207"/>
    </location>
</feature>
<dbReference type="PANTHER" id="PTHR43632">
    <property type="entry name" value="PERMEASE COMPONENT OF TUNGSTATE ABC TRANSPORTER"/>
    <property type="match status" value="1"/>
</dbReference>
<evidence type="ECO:0000259" key="6">
    <source>
        <dbReference type="PROSITE" id="PS50928"/>
    </source>
</evidence>
<protein>
    <submittedName>
        <fullName evidence="7">ABC transporter permease</fullName>
    </submittedName>
</protein>
<dbReference type="RefSeq" id="WP_038059775.1">
    <property type="nucleotide sequence ID" value="NC_022795.1"/>
</dbReference>
<dbReference type="NCBIfam" id="NF038017">
    <property type="entry name" value="ABC_perm1"/>
    <property type="match status" value="1"/>
</dbReference>
<evidence type="ECO:0000313" key="7">
    <source>
        <dbReference type="EMBL" id="AJC73858.1"/>
    </source>
</evidence>
<feature type="transmembrane region" description="Helical" evidence="5">
    <location>
        <begin position="79"/>
        <end position="100"/>
    </location>
</feature>
<evidence type="ECO:0000313" key="8">
    <source>
        <dbReference type="Proteomes" id="UP000077469"/>
    </source>
</evidence>
<dbReference type="Proteomes" id="UP000077469">
    <property type="component" value="Chromosome"/>
</dbReference>
<dbReference type="PATRIC" id="fig|1123384.7.peg.1260"/>
<feature type="transmembrane region" description="Helical" evidence="5">
    <location>
        <begin position="12"/>
        <end position="33"/>
    </location>
</feature>
<organism evidence="7 8">
    <name type="scientific">Pseudothermotoga hypogea DSM 11164 = NBRC 106472</name>
    <dbReference type="NCBI Taxonomy" id="1123384"/>
    <lineage>
        <taxon>Bacteria</taxon>
        <taxon>Thermotogati</taxon>
        <taxon>Thermotogota</taxon>
        <taxon>Thermotogae</taxon>
        <taxon>Thermotogales</taxon>
        <taxon>Thermotogaceae</taxon>
        <taxon>Pseudothermotoga</taxon>
    </lineage>
</organism>
<comment type="subcellular location">
    <subcellularLocation>
        <location evidence="1">Membrane</location>
        <topology evidence="1">Multi-pass membrane protein</topology>
    </subcellularLocation>
</comment>
<dbReference type="CDD" id="cd06261">
    <property type="entry name" value="TM_PBP2"/>
    <property type="match status" value="1"/>
</dbReference>
<dbReference type="KEGG" id="phy:AJ81_06260"/>
<evidence type="ECO:0000256" key="5">
    <source>
        <dbReference type="SAM" id="Phobius"/>
    </source>
</evidence>
<dbReference type="GO" id="GO:0055085">
    <property type="term" value="P:transmembrane transport"/>
    <property type="evidence" value="ECO:0007669"/>
    <property type="project" value="InterPro"/>
</dbReference>
<reference evidence="7 8" key="1">
    <citation type="submission" date="2014-01" db="EMBL/GenBank/DDBJ databases">
        <title>Genome sequencing of Thermotog hypogea.</title>
        <authorList>
            <person name="Zhang X."/>
            <person name="Alvare G."/>
            <person name="Fristensky B."/>
            <person name="Chen L."/>
            <person name="Suen T."/>
            <person name="Chen Q."/>
            <person name="Ma K."/>
        </authorList>
    </citation>
    <scope>NUCLEOTIDE SEQUENCE [LARGE SCALE GENOMIC DNA]</scope>
    <source>
        <strain evidence="7 8">DSM 11164</strain>
    </source>
</reference>
<dbReference type="InterPro" id="IPR035906">
    <property type="entry name" value="MetI-like_sf"/>
</dbReference>
<evidence type="ECO:0000256" key="4">
    <source>
        <dbReference type="ARBA" id="ARBA00023136"/>
    </source>
</evidence>
<keyword evidence="3 5" id="KW-1133">Transmembrane helix</keyword>
<evidence type="ECO:0000256" key="2">
    <source>
        <dbReference type="ARBA" id="ARBA00022692"/>
    </source>
</evidence>
<accession>A0A0X1KRB3</accession>
<dbReference type="OrthoDB" id="9781724at2"/>
<feature type="transmembrane region" description="Helical" evidence="5">
    <location>
        <begin position="45"/>
        <end position="67"/>
    </location>
</feature>
<dbReference type="EMBL" id="CP007141">
    <property type="protein sequence ID" value="AJC73858.1"/>
    <property type="molecule type" value="Genomic_DNA"/>
</dbReference>
<feature type="domain" description="ABC transmembrane type-1" evidence="6">
    <location>
        <begin position="8"/>
        <end position="204"/>
    </location>
</feature>
<dbReference type="AlphaFoldDB" id="A0A0X1KRB3"/>
<keyword evidence="4 5" id="KW-0472">Membrane</keyword>
<dbReference type="PaxDb" id="1123384-AJ81_06260"/>
<evidence type="ECO:0000256" key="3">
    <source>
        <dbReference type="ARBA" id="ARBA00022989"/>
    </source>
</evidence>
<dbReference type="PROSITE" id="PS50928">
    <property type="entry name" value="ABC_TM1"/>
    <property type="match status" value="1"/>
</dbReference>
<keyword evidence="8" id="KW-1185">Reference proteome</keyword>
<dbReference type="GO" id="GO:0016020">
    <property type="term" value="C:membrane"/>
    <property type="evidence" value="ECO:0007669"/>
    <property type="project" value="UniProtKB-SubCell"/>
</dbReference>
<evidence type="ECO:0000256" key="1">
    <source>
        <dbReference type="ARBA" id="ARBA00004141"/>
    </source>
</evidence>
<dbReference type="InterPro" id="IPR049783">
    <property type="entry name" value="ABC_perm_TupB-like"/>
</dbReference>
<dbReference type="Gene3D" id="1.10.3720.10">
    <property type="entry name" value="MetI-like"/>
    <property type="match status" value="1"/>
</dbReference>
<dbReference type="InterPro" id="IPR000515">
    <property type="entry name" value="MetI-like"/>
</dbReference>
<sequence>MSELVEISLRSIYVNCLATFIASSIGVPLALLLDVARPRFRGGIILIFQTLVGIPPVLVGLILWLLFSRSGPLGALNLLFTTTAMIVAQVLIALPIIITMSHSHFVRVDDKIKLLVLTLGANKLQLMGAILRESLSGVLSAILTAFGRIAGEVGAVMIVGGNILGRTRVLTTSIVLYTNTGQFEKAILAGVILLCIAFTVNFVANLLSKRSKT</sequence>
<dbReference type="SUPFAM" id="SSF161098">
    <property type="entry name" value="MetI-like"/>
    <property type="match status" value="1"/>
</dbReference>
<gene>
    <name evidence="7" type="ORF">AJ81_06260</name>
</gene>
<name>A0A0X1KRB3_9THEM</name>
<keyword evidence="2 5" id="KW-0812">Transmembrane</keyword>
<dbReference type="STRING" id="1123384.AJ81_06260"/>
<proteinExistence type="predicted"/>